<evidence type="ECO:0000313" key="3">
    <source>
        <dbReference type="EMBL" id="GAA0724995.1"/>
    </source>
</evidence>
<sequence>MQEKFFTTGEFAKMCNVEKHVLFHYDDIGLFKPAIIQKNGYRYYSYYQYFTFSVILNLKKLGMSLKDIKIYLEQRNPSMFLDLLEEKSQQVAEKIKYFQDIQEMIQSMKNMTKEGIKIHNNFYLETLPQEIILRSDNMENSPNKTFANFMQEYIKFCQNLGITVQESVGGIISVENLRKSNFTNLSYLYIKLKSSLPGKTVIRKPGVYLCGYFEGTYDDLSNAYEKMLKYADENGISLGDYSFEEYLISDIAQKDQKHYITKLIIETLENDLT</sequence>
<proteinExistence type="predicted"/>
<dbReference type="EMBL" id="BAAACF010000001">
    <property type="protein sequence ID" value="GAA0724995.1"/>
    <property type="molecule type" value="Genomic_DNA"/>
</dbReference>
<dbReference type="SUPFAM" id="SSF55136">
    <property type="entry name" value="Probable bacterial effector-binding domain"/>
    <property type="match status" value="1"/>
</dbReference>
<dbReference type="Pfam" id="PF13411">
    <property type="entry name" value="MerR_1"/>
    <property type="match status" value="1"/>
</dbReference>
<evidence type="ECO:0000313" key="4">
    <source>
        <dbReference type="Proteomes" id="UP001500339"/>
    </source>
</evidence>
<dbReference type="RefSeq" id="WP_343769234.1">
    <property type="nucleotide sequence ID" value="NZ_BAAACF010000001.1"/>
</dbReference>
<reference evidence="3 4" key="1">
    <citation type="journal article" date="2019" name="Int. J. Syst. Evol. Microbiol.">
        <title>The Global Catalogue of Microorganisms (GCM) 10K type strain sequencing project: providing services to taxonomists for standard genome sequencing and annotation.</title>
        <authorList>
            <consortium name="The Broad Institute Genomics Platform"/>
            <consortium name="The Broad Institute Genome Sequencing Center for Infectious Disease"/>
            <person name="Wu L."/>
            <person name="Ma J."/>
        </authorList>
    </citation>
    <scope>NUCLEOTIDE SEQUENCE [LARGE SCALE GENOMIC DNA]</scope>
    <source>
        <strain evidence="3 4">JCM 1405</strain>
    </source>
</reference>
<accession>A0ABN1J064</accession>
<dbReference type="PROSITE" id="PS50937">
    <property type="entry name" value="HTH_MERR_2"/>
    <property type="match status" value="1"/>
</dbReference>
<dbReference type="SMART" id="SM00422">
    <property type="entry name" value="HTH_MERR"/>
    <property type="match status" value="1"/>
</dbReference>
<dbReference type="InterPro" id="IPR047057">
    <property type="entry name" value="MerR_fam"/>
</dbReference>
<protein>
    <submittedName>
        <fullName evidence="3">MerR family transcriptional regulator</fullName>
    </submittedName>
</protein>
<dbReference type="InterPro" id="IPR011256">
    <property type="entry name" value="Reg_factor_effector_dom_sf"/>
</dbReference>
<comment type="caution">
    <text evidence="3">The sequence shown here is derived from an EMBL/GenBank/DDBJ whole genome shotgun (WGS) entry which is preliminary data.</text>
</comment>
<dbReference type="SUPFAM" id="SSF46955">
    <property type="entry name" value="Putative DNA-binding domain"/>
    <property type="match status" value="1"/>
</dbReference>
<dbReference type="Pfam" id="PF06445">
    <property type="entry name" value="GyrI-like"/>
    <property type="match status" value="1"/>
</dbReference>
<dbReference type="Proteomes" id="UP001500339">
    <property type="component" value="Unassembled WGS sequence"/>
</dbReference>
<dbReference type="InterPro" id="IPR009061">
    <property type="entry name" value="DNA-bd_dom_put_sf"/>
</dbReference>
<keyword evidence="1" id="KW-0238">DNA-binding</keyword>
<gene>
    <name evidence="3" type="ORF">GCM10008905_19660</name>
</gene>
<dbReference type="InterPro" id="IPR000551">
    <property type="entry name" value="MerR-type_HTH_dom"/>
</dbReference>
<dbReference type="PANTHER" id="PTHR30204:SF85">
    <property type="entry name" value="MULTIDRUG-EFFLUX TRANSPORTER 2 REGULATOR"/>
    <property type="match status" value="1"/>
</dbReference>
<dbReference type="PANTHER" id="PTHR30204">
    <property type="entry name" value="REDOX-CYCLING DRUG-SENSING TRANSCRIPTIONAL ACTIVATOR SOXR"/>
    <property type="match status" value="1"/>
</dbReference>
<keyword evidence="4" id="KW-1185">Reference proteome</keyword>
<dbReference type="InterPro" id="IPR029442">
    <property type="entry name" value="GyrI-like"/>
</dbReference>
<dbReference type="Gene3D" id="1.10.1660.10">
    <property type="match status" value="1"/>
</dbReference>
<evidence type="ECO:0000256" key="1">
    <source>
        <dbReference type="ARBA" id="ARBA00023125"/>
    </source>
</evidence>
<feature type="domain" description="HTH merR-type" evidence="2">
    <location>
        <begin position="5"/>
        <end position="74"/>
    </location>
</feature>
<name>A0ABN1J064_9CLOT</name>
<organism evidence="3 4">
    <name type="scientific">Clostridium malenominatum</name>
    <dbReference type="NCBI Taxonomy" id="1539"/>
    <lineage>
        <taxon>Bacteria</taxon>
        <taxon>Bacillati</taxon>
        <taxon>Bacillota</taxon>
        <taxon>Clostridia</taxon>
        <taxon>Eubacteriales</taxon>
        <taxon>Clostridiaceae</taxon>
        <taxon>Clostridium</taxon>
    </lineage>
</organism>
<evidence type="ECO:0000259" key="2">
    <source>
        <dbReference type="PROSITE" id="PS50937"/>
    </source>
</evidence>
<dbReference type="Gene3D" id="3.20.80.10">
    <property type="entry name" value="Regulatory factor, effector binding domain"/>
    <property type="match status" value="1"/>
</dbReference>